<dbReference type="AlphaFoldDB" id="A0A502BJ04"/>
<dbReference type="Pfam" id="PF02653">
    <property type="entry name" value="BPD_transp_2"/>
    <property type="match status" value="1"/>
</dbReference>
<comment type="subcellular location">
    <subcellularLocation>
        <location evidence="1">Cell membrane</location>
        <topology evidence="1">Multi-pass membrane protein</topology>
    </subcellularLocation>
</comment>
<keyword evidence="2" id="KW-0813">Transport</keyword>
<organism evidence="10 11">
    <name type="scientific">Brucella gallinifaecis</name>
    <dbReference type="NCBI Taxonomy" id="215590"/>
    <lineage>
        <taxon>Bacteria</taxon>
        <taxon>Pseudomonadati</taxon>
        <taxon>Pseudomonadota</taxon>
        <taxon>Alphaproteobacteria</taxon>
        <taxon>Hyphomicrobiales</taxon>
        <taxon>Brucellaceae</taxon>
        <taxon>Brucella/Ochrobactrum group</taxon>
        <taxon>Brucella</taxon>
    </lineage>
</organism>
<dbReference type="Proteomes" id="UP000315388">
    <property type="component" value="Unassembled WGS sequence"/>
</dbReference>
<evidence type="ECO:0000256" key="1">
    <source>
        <dbReference type="ARBA" id="ARBA00004651"/>
    </source>
</evidence>
<reference evidence="10 11" key="1">
    <citation type="journal article" date="2003" name="Int. J. Syst. Evol. Microbiol.">
        <title>Towards a standardized format for the description of a novel species (of an established genus): Ochrobactrum gallinifaecis sp. nov.</title>
        <authorList>
            <person name="Kampfer P."/>
            <person name="Buczolits S."/>
            <person name="Albrecht A."/>
            <person name="Busse H.J."/>
            <person name="Stackebrandt E."/>
        </authorList>
    </citation>
    <scope>NUCLEOTIDE SEQUENCE [LARGE SCALE GENOMIC DNA]</scope>
    <source>
        <strain evidence="10 11">ISO 196</strain>
    </source>
</reference>
<proteinExistence type="inferred from homology"/>
<feature type="transmembrane region" description="Helical" evidence="9">
    <location>
        <begin position="149"/>
        <end position="169"/>
    </location>
</feature>
<keyword evidence="7 9" id="KW-0472">Membrane</keyword>
<keyword evidence="11" id="KW-1185">Reference proteome</keyword>
<feature type="transmembrane region" description="Helical" evidence="9">
    <location>
        <begin position="104"/>
        <end position="123"/>
    </location>
</feature>
<dbReference type="PANTHER" id="PTHR11795:SF442">
    <property type="entry name" value="ABC TRANSPORTER ATP-BINDING PROTEIN"/>
    <property type="match status" value="1"/>
</dbReference>
<dbReference type="EMBL" id="VEWJ01000015">
    <property type="protein sequence ID" value="TPF74165.1"/>
    <property type="molecule type" value="Genomic_DNA"/>
</dbReference>
<dbReference type="GO" id="GO:0005886">
    <property type="term" value="C:plasma membrane"/>
    <property type="evidence" value="ECO:0007669"/>
    <property type="project" value="UniProtKB-SubCell"/>
</dbReference>
<feature type="transmembrane region" description="Helical" evidence="9">
    <location>
        <begin position="6"/>
        <end position="31"/>
    </location>
</feature>
<evidence type="ECO:0000256" key="5">
    <source>
        <dbReference type="ARBA" id="ARBA00022970"/>
    </source>
</evidence>
<keyword evidence="6 9" id="KW-1133">Transmembrane helix</keyword>
<dbReference type="GO" id="GO:0006865">
    <property type="term" value="P:amino acid transport"/>
    <property type="evidence" value="ECO:0007669"/>
    <property type="project" value="UniProtKB-KW"/>
</dbReference>
<evidence type="ECO:0000256" key="9">
    <source>
        <dbReference type="SAM" id="Phobius"/>
    </source>
</evidence>
<evidence type="ECO:0000256" key="7">
    <source>
        <dbReference type="ARBA" id="ARBA00023136"/>
    </source>
</evidence>
<feature type="transmembrane region" description="Helical" evidence="9">
    <location>
        <begin position="43"/>
        <end position="62"/>
    </location>
</feature>
<protein>
    <submittedName>
        <fullName evidence="10">Branched-chain amino acid ABC transporter permease</fullName>
    </submittedName>
</protein>
<dbReference type="GO" id="GO:0022857">
    <property type="term" value="F:transmembrane transporter activity"/>
    <property type="evidence" value="ECO:0007669"/>
    <property type="project" value="InterPro"/>
</dbReference>
<keyword evidence="5" id="KW-0029">Amino-acid transport</keyword>
<evidence type="ECO:0000256" key="4">
    <source>
        <dbReference type="ARBA" id="ARBA00022692"/>
    </source>
</evidence>
<evidence type="ECO:0000313" key="10">
    <source>
        <dbReference type="EMBL" id="TPF74165.1"/>
    </source>
</evidence>
<evidence type="ECO:0000313" key="11">
    <source>
        <dbReference type="Proteomes" id="UP000315388"/>
    </source>
</evidence>
<comment type="similarity">
    <text evidence="8">Belongs to the binding-protein-dependent transport system permease family. LivHM subfamily.</text>
</comment>
<name>A0A502BJ04_9HYPH</name>
<evidence type="ECO:0000256" key="3">
    <source>
        <dbReference type="ARBA" id="ARBA00022475"/>
    </source>
</evidence>
<sequence length="296" mass="30936">MSLSFILTVTLNGLTLAALYFIVASGFSLIFGLMRTVNMAHGSLYLIGAYVGFAVFDPLYANDATYSIAWYAAIATGMAAAALVGVIIQVAFLGWMQGQELRQALVTIGISIIIADQILAQFGGNPFQFFAPEALFGPVSVPGVGRYPIFRLFQLGLSLFVGLTLWLVLNKTKLGIMIRAGVDDRQMLAASGANVKQISIMVFALGAALAGLGGVIAATAQPVSLGMDVKFLLTSLVVVIVGGLGSVGGTALGAILIGLAEQWGQALFPTYSVILTFAIMVVILAVRPQGLLGRAQ</sequence>
<accession>A0A502BJ04</accession>
<evidence type="ECO:0000256" key="6">
    <source>
        <dbReference type="ARBA" id="ARBA00022989"/>
    </source>
</evidence>
<dbReference type="PANTHER" id="PTHR11795">
    <property type="entry name" value="BRANCHED-CHAIN AMINO ACID TRANSPORT SYSTEM PERMEASE PROTEIN LIVH"/>
    <property type="match status" value="1"/>
</dbReference>
<feature type="transmembrane region" description="Helical" evidence="9">
    <location>
        <begin position="232"/>
        <end position="259"/>
    </location>
</feature>
<gene>
    <name evidence="10" type="ORF">FHY56_15915</name>
</gene>
<feature type="transmembrane region" description="Helical" evidence="9">
    <location>
        <begin position="68"/>
        <end position="92"/>
    </location>
</feature>
<evidence type="ECO:0000256" key="8">
    <source>
        <dbReference type="ARBA" id="ARBA00037998"/>
    </source>
</evidence>
<keyword evidence="4 9" id="KW-0812">Transmembrane</keyword>
<dbReference type="InterPro" id="IPR001851">
    <property type="entry name" value="ABC_transp_permease"/>
</dbReference>
<evidence type="ECO:0000256" key="2">
    <source>
        <dbReference type="ARBA" id="ARBA00022448"/>
    </source>
</evidence>
<feature type="transmembrane region" description="Helical" evidence="9">
    <location>
        <begin position="198"/>
        <end position="220"/>
    </location>
</feature>
<feature type="transmembrane region" description="Helical" evidence="9">
    <location>
        <begin position="266"/>
        <end position="286"/>
    </location>
</feature>
<dbReference type="OrthoDB" id="9807115at2"/>
<dbReference type="CDD" id="cd06582">
    <property type="entry name" value="TM_PBP1_LivH_like"/>
    <property type="match status" value="1"/>
</dbReference>
<dbReference type="InterPro" id="IPR052157">
    <property type="entry name" value="BCAA_transport_permease"/>
</dbReference>
<keyword evidence="3" id="KW-1003">Cell membrane</keyword>
<comment type="caution">
    <text evidence="10">The sequence shown here is derived from an EMBL/GenBank/DDBJ whole genome shotgun (WGS) entry which is preliminary data.</text>
</comment>